<evidence type="ECO:0000256" key="1">
    <source>
        <dbReference type="SAM" id="MobiDB-lite"/>
    </source>
</evidence>
<dbReference type="GeneID" id="89924081"/>
<sequence length="270" mass="28700">MSYNATVDLRTADITRSVQASIASGLEGIIKPLLEQKQYAGDSDRDIMGLRQQITANVNMLNMNGNMQIKPAPVHIITLDNGKEIVALLFVGSAHPTRLSKGASTTVGALQNLLKYTSQQLAARYLATPTKTSSSKANSKTPASGNKYITTPRKVAPVNPAFVATTRPQQPKVITPAKPKSNHTRMSSAYFLAWDSNAIRNASFDSEDTATPSPDSIDSGYGGATLARSFGSNADTRSGSTTVVDAGDHTYVNVDMQHSGGVVDINPALF</sequence>
<dbReference type="EMBL" id="JAVRRT010000004">
    <property type="protein sequence ID" value="KAK5172614.1"/>
    <property type="molecule type" value="Genomic_DNA"/>
</dbReference>
<evidence type="ECO:0000313" key="3">
    <source>
        <dbReference type="Proteomes" id="UP001337655"/>
    </source>
</evidence>
<feature type="compositionally biased region" description="Low complexity" evidence="1">
    <location>
        <begin position="128"/>
        <end position="144"/>
    </location>
</feature>
<reference evidence="2 3" key="1">
    <citation type="submission" date="2023-08" db="EMBL/GenBank/DDBJ databases">
        <title>Black Yeasts Isolated from many extreme environments.</title>
        <authorList>
            <person name="Coleine C."/>
            <person name="Stajich J.E."/>
            <person name="Selbmann L."/>
        </authorList>
    </citation>
    <scope>NUCLEOTIDE SEQUENCE [LARGE SCALE GENOMIC DNA]</scope>
    <source>
        <strain evidence="2 3">CCFEE 5935</strain>
    </source>
</reference>
<comment type="caution">
    <text evidence="2">The sequence shown here is derived from an EMBL/GenBank/DDBJ whole genome shotgun (WGS) entry which is preliminary data.</text>
</comment>
<organism evidence="2 3">
    <name type="scientific">Saxophila tyrrhenica</name>
    <dbReference type="NCBI Taxonomy" id="1690608"/>
    <lineage>
        <taxon>Eukaryota</taxon>
        <taxon>Fungi</taxon>
        <taxon>Dikarya</taxon>
        <taxon>Ascomycota</taxon>
        <taxon>Pezizomycotina</taxon>
        <taxon>Dothideomycetes</taxon>
        <taxon>Dothideomycetidae</taxon>
        <taxon>Mycosphaerellales</taxon>
        <taxon>Extremaceae</taxon>
        <taxon>Saxophila</taxon>
    </lineage>
</organism>
<protein>
    <submittedName>
        <fullName evidence="2">Uncharacterized protein</fullName>
    </submittedName>
</protein>
<feature type="region of interest" description="Disordered" evidence="1">
    <location>
        <begin position="128"/>
        <end position="151"/>
    </location>
</feature>
<dbReference type="RefSeq" id="XP_064661332.1">
    <property type="nucleotide sequence ID" value="XM_064799993.1"/>
</dbReference>
<name>A0AAV9PFU4_9PEZI</name>
<keyword evidence="3" id="KW-1185">Reference proteome</keyword>
<accession>A0AAV9PFU4</accession>
<dbReference type="AlphaFoldDB" id="A0AAV9PFU4"/>
<evidence type="ECO:0000313" key="2">
    <source>
        <dbReference type="EMBL" id="KAK5172614.1"/>
    </source>
</evidence>
<proteinExistence type="predicted"/>
<gene>
    <name evidence="2" type="ORF">LTR77_002734</name>
</gene>
<dbReference type="Proteomes" id="UP001337655">
    <property type="component" value="Unassembled WGS sequence"/>
</dbReference>